<dbReference type="SUPFAM" id="SSF55874">
    <property type="entry name" value="ATPase domain of HSP90 chaperone/DNA topoisomerase II/histidine kinase"/>
    <property type="match status" value="1"/>
</dbReference>
<dbReference type="CDD" id="cd00088">
    <property type="entry name" value="HPT"/>
    <property type="match status" value="1"/>
</dbReference>
<dbReference type="EC" id="2.7.13.3" evidence="2"/>
<dbReference type="Pfam" id="PF07194">
    <property type="entry name" value="P2"/>
    <property type="match status" value="1"/>
</dbReference>
<dbReference type="GO" id="GO:0005524">
    <property type="term" value="F:ATP binding"/>
    <property type="evidence" value="ECO:0007669"/>
    <property type="project" value="UniProtKB-KW"/>
</dbReference>
<dbReference type="PANTHER" id="PTHR43395">
    <property type="entry name" value="SENSOR HISTIDINE KINASE CHEA"/>
    <property type="match status" value="1"/>
</dbReference>
<dbReference type="SUPFAM" id="SSF47384">
    <property type="entry name" value="Homodimeric domain of signal transducing histidine kinase"/>
    <property type="match status" value="1"/>
</dbReference>
<dbReference type="Gene3D" id="3.30.565.10">
    <property type="entry name" value="Histidine kinase-like ATPase, C-terminal domain"/>
    <property type="match status" value="1"/>
</dbReference>
<dbReference type="RefSeq" id="WP_072874106.1">
    <property type="nucleotide sequence ID" value="NZ_FRAF01000012.1"/>
</dbReference>
<dbReference type="OrthoDB" id="9803176at2"/>
<dbReference type="SMART" id="SM01231">
    <property type="entry name" value="H-kinase_dim"/>
    <property type="match status" value="1"/>
</dbReference>
<evidence type="ECO:0000259" key="13">
    <source>
        <dbReference type="PROSITE" id="PS50109"/>
    </source>
</evidence>
<evidence type="ECO:0000256" key="1">
    <source>
        <dbReference type="ARBA" id="ARBA00000085"/>
    </source>
</evidence>
<feature type="domain" description="HPt" evidence="15">
    <location>
        <begin position="2"/>
        <end position="106"/>
    </location>
</feature>
<dbReference type="AlphaFoldDB" id="A0A1M6RMS5"/>
<dbReference type="InterPro" id="IPR051315">
    <property type="entry name" value="Bact_Chemotaxis_CheA"/>
</dbReference>
<dbReference type="InterPro" id="IPR004105">
    <property type="entry name" value="CheA-like_dim"/>
</dbReference>
<feature type="modified residue" description="Phosphohistidine" evidence="11">
    <location>
        <position position="49"/>
    </location>
</feature>
<keyword evidence="17" id="KW-1185">Reference proteome</keyword>
<organism evidence="16 17">
    <name type="scientific">Alicyclobacillus tolerans</name>
    <dbReference type="NCBI Taxonomy" id="90970"/>
    <lineage>
        <taxon>Bacteria</taxon>
        <taxon>Bacillati</taxon>
        <taxon>Bacillota</taxon>
        <taxon>Bacilli</taxon>
        <taxon>Bacillales</taxon>
        <taxon>Alicyclobacillaceae</taxon>
        <taxon>Alicyclobacillus</taxon>
    </lineage>
</organism>
<dbReference type="PANTHER" id="PTHR43395:SF1">
    <property type="entry name" value="CHEMOTAXIS PROTEIN CHEA"/>
    <property type="match status" value="1"/>
</dbReference>
<dbReference type="PRINTS" id="PR00344">
    <property type="entry name" value="BCTRLSENSOR"/>
</dbReference>
<dbReference type="InterPro" id="IPR037006">
    <property type="entry name" value="CheA-like_homodim_sf"/>
</dbReference>
<evidence type="ECO:0000256" key="5">
    <source>
        <dbReference type="ARBA" id="ARBA00022553"/>
    </source>
</evidence>
<dbReference type="SMART" id="SM00260">
    <property type="entry name" value="CheW"/>
    <property type="match status" value="1"/>
</dbReference>
<dbReference type="Gene3D" id="3.30.70.1110">
    <property type="entry name" value="Histidine kinase CheA-like, P2 response regulator-binding domain"/>
    <property type="match status" value="1"/>
</dbReference>
<keyword evidence="9" id="KW-0067">ATP-binding</keyword>
<dbReference type="FunFam" id="3.30.565.10:FF:000016">
    <property type="entry name" value="Chemotaxis protein CheA, putative"/>
    <property type="match status" value="1"/>
</dbReference>
<dbReference type="SUPFAM" id="SSF50341">
    <property type="entry name" value="CheW-like"/>
    <property type="match status" value="1"/>
</dbReference>
<evidence type="ECO:0000256" key="2">
    <source>
        <dbReference type="ARBA" id="ARBA00012438"/>
    </source>
</evidence>
<dbReference type="InterPro" id="IPR010808">
    <property type="entry name" value="CheA_P2-bd"/>
</dbReference>
<name>A0A1M6RMS5_9BACL</name>
<evidence type="ECO:0000256" key="11">
    <source>
        <dbReference type="PROSITE-ProRule" id="PRU00110"/>
    </source>
</evidence>
<protein>
    <recommendedName>
        <fullName evidence="3">Chemotaxis protein CheA</fullName>
        <ecNumber evidence="2">2.7.13.3</ecNumber>
    </recommendedName>
</protein>
<dbReference type="PROSITE" id="PS50894">
    <property type="entry name" value="HPT"/>
    <property type="match status" value="1"/>
</dbReference>
<evidence type="ECO:0000256" key="3">
    <source>
        <dbReference type="ARBA" id="ARBA00021495"/>
    </source>
</evidence>
<dbReference type="Pfam" id="PF01627">
    <property type="entry name" value="Hpt"/>
    <property type="match status" value="1"/>
</dbReference>
<dbReference type="SUPFAM" id="SSF55052">
    <property type="entry name" value="CheY-binding domain of CheA"/>
    <property type="match status" value="1"/>
</dbReference>
<keyword evidence="4" id="KW-0145">Chemotaxis</keyword>
<gene>
    <name evidence="16" type="ORF">SAMN05443507_11255</name>
</gene>
<dbReference type="GO" id="GO:0000155">
    <property type="term" value="F:phosphorelay sensor kinase activity"/>
    <property type="evidence" value="ECO:0007669"/>
    <property type="project" value="InterPro"/>
</dbReference>
<dbReference type="InterPro" id="IPR036061">
    <property type="entry name" value="CheW-like_dom_sf"/>
</dbReference>
<evidence type="ECO:0000256" key="10">
    <source>
        <dbReference type="ARBA" id="ARBA00023012"/>
    </source>
</evidence>
<proteinExistence type="predicted"/>
<dbReference type="Pfam" id="PF01584">
    <property type="entry name" value="CheW"/>
    <property type="match status" value="1"/>
</dbReference>
<dbReference type="InterPro" id="IPR036890">
    <property type="entry name" value="HATPase_C_sf"/>
</dbReference>
<comment type="catalytic activity">
    <reaction evidence="1">
        <text>ATP + protein L-histidine = ADP + protein N-phospho-L-histidine.</text>
        <dbReference type="EC" id="2.7.13.3"/>
    </reaction>
</comment>
<dbReference type="InterPro" id="IPR036641">
    <property type="entry name" value="HPT_dom_sf"/>
</dbReference>
<keyword evidence="10" id="KW-0902">Two-component regulatory system</keyword>
<feature type="region of interest" description="Disordered" evidence="12">
    <location>
        <begin position="264"/>
        <end position="298"/>
    </location>
</feature>
<dbReference type="InterPro" id="IPR002545">
    <property type="entry name" value="CheW-lke_dom"/>
</dbReference>
<dbReference type="CDD" id="cd16916">
    <property type="entry name" value="HATPase_CheA-like"/>
    <property type="match status" value="1"/>
</dbReference>
<dbReference type="Gene3D" id="1.20.120.160">
    <property type="entry name" value="HPT domain"/>
    <property type="match status" value="1"/>
</dbReference>
<dbReference type="InterPro" id="IPR035891">
    <property type="entry name" value="CheY-binding_CheA"/>
</dbReference>
<feature type="domain" description="CheW-like" evidence="14">
    <location>
        <begin position="550"/>
        <end position="680"/>
    </location>
</feature>
<evidence type="ECO:0000259" key="14">
    <source>
        <dbReference type="PROSITE" id="PS50851"/>
    </source>
</evidence>
<dbReference type="PROSITE" id="PS50851">
    <property type="entry name" value="CHEW"/>
    <property type="match status" value="1"/>
</dbReference>
<evidence type="ECO:0000256" key="12">
    <source>
        <dbReference type="SAM" id="MobiDB-lite"/>
    </source>
</evidence>
<dbReference type="InterPro" id="IPR008207">
    <property type="entry name" value="Sig_transdc_His_kin_Hpt_dom"/>
</dbReference>
<dbReference type="GO" id="GO:0006935">
    <property type="term" value="P:chemotaxis"/>
    <property type="evidence" value="ECO:0007669"/>
    <property type="project" value="UniProtKB-KW"/>
</dbReference>
<sequence length="680" mass="74004">MPALQNAEYLQAFIEETSDNLQLLNDLCLRLESEGSSDELFAAMFRAAHTLKGMSASMGFQKMATLTHRLEDVLGVFRENPGRLTTDSPDILLSGIDQLSLQLERIIDSGIDETGSDDAIIHSLQELYQRLTNAVVSPHPEVAATVDTTEGHFTDIALHIASQAAEAGLLAGVLTVNIAPDCQMKSVRALVVMRELEQWSDILECSPSAEHLQDGRYSENIAFLAVLREISAEEAMRNLSNISEVVNVTFVPLIEYLSTHRTDPTTTSAAAHSPTPSLTADQVDSQKESAKQPAAPMKVERTLRVPIERIDHLLDRLSEMVIARSQLASATEAGQTAVIREMVDRLGRISGDIQSGLMSLRMVSVDTLFQRFPRLVRDLSKSLQKEIHFLMEGGETELDRTVVDEMGEALVHIIRNAADHGIESADIRRQAGKPEAGTLKISAFSSGQNVYIEVADDGGGIDSEAVLNKAIARGLVDEKSALMLKPEQIYDFLFASGFSTAEKITDISGRGVGLDAVRNKVQSLGGKISILSEKGKGTTFRIQLPLTLAVLPALLFMVSNESFAVPLGSVEEVLQVYETDLEAIGGERFLRHRDGLIPLLDAGDAFYEQSSAIQFPWSAILCKEGNRRLAILVDDIVGEQEIVNKPLGKYLQSVRGFSGATILGDGTVGLILDLDAWLSA</sequence>
<keyword evidence="8 16" id="KW-0418">Kinase</keyword>
<dbReference type="GO" id="GO:0005737">
    <property type="term" value="C:cytoplasm"/>
    <property type="evidence" value="ECO:0007669"/>
    <property type="project" value="InterPro"/>
</dbReference>
<keyword evidence="6" id="KW-0808">Transferase</keyword>
<reference evidence="17" key="1">
    <citation type="submission" date="2016-11" db="EMBL/GenBank/DDBJ databases">
        <authorList>
            <person name="Varghese N."/>
            <person name="Submissions S."/>
        </authorList>
    </citation>
    <scope>NUCLEOTIDE SEQUENCE [LARGE SCALE GENOMIC DNA]</scope>
    <source>
        <strain evidence="17">USBA-503</strain>
    </source>
</reference>
<evidence type="ECO:0000313" key="17">
    <source>
        <dbReference type="Proteomes" id="UP000184016"/>
    </source>
</evidence>
<evidence type="ECO:0000256" key="4">
    <source>
        <dbReference type="ARBA" id="ARBA00022500"/>
    </source>
</evidence>
<dbReference type="SMART" id="SM00387">
    <property type="entry name" value="HATPase_c"/>
    <property type="match status" value="1"/>
</dbReference>
<dbReference type="EMBL" id="FRAF01000012">
    <property type="protein sequence ID" value="SHK33700.1"/>
    <property type="molecule type" value="Genomic_DNA"/>
</dbReference>
<dbReference type="InterPro" id="IPR005467">
    <property type="entry name" value="His_kinase_dom"/>
</dbReference>
<dbReference type="CDD" id="cd00731">
    <property type="entry name" value="CheA_reg"/>
    <property type="match status" value="1"/>
</dbReference>
<dbReference type="SMART" id="SM00073">
    <property type="entry name" value="HPT"/>
    <property type="match status" value="1"/>
</dbReference>
<evidence type="ECO:0000256" key="6">
    <source>
        <dbReference type="ARBA" id="ARBA00022679"/>
    </source>
</evidence>
<accession>A0A1M6RMS5</accession>
<dbReference type="InterPro" id="IPR003594">
    <property type="entry name" value="HATPase_dom"/>
</dbReference>
<keyword evidence="5 11" id="KW-0597">Phosphoprotein</keyword>
<dbReference type="Gene3D" id="1.10.287.560">
    <property type="entry name" value="Histidine kinase CheA-like, homodimeric domain"/>
    <property type="match status" value="1"/>
</dbReference>
<dbReference type="Proteomes" id="UP000184016">
    <property type="component" value="Unassembled WGS sequence"/>
</dbReference>
<evidence type="ECO:0000256" key="9">
    <source>
        <dbReference type="ARBA" id="ARBA00022840"/>
    </source>
</evidence>
<evidence type="ECO:0000256" key="7">
    <source>
        <dbReference type="ARBA" id="ARBA00022741"/>
    </source>
</evidence>
<feature type="compositionally biased region" description="Low complexity" evidence="12">
    <location>
        <begin position="264"/>
        <end position="280"/>
    </location>
</feature>
<dbReference type="STRING" id="1830138.SAMN05443507_11255"/>
<dbReference type="PROSITE" id="PS50109">
    <property type="entry name" value="HIS_KIN"/>
    <property type="match status" value="1"/>
</dbReference>
<dbReference type="Gene3D" id="2.30.30.40">
    <property type="entry name" value="SH3 Domains"/>
    <property type="match status" value="1"/>
</dbReference>
<dbReference type="InterPro" id="IPR036097">
    <property type="entry name" value="HisK_dim/P_sf"/>
</dbReference>
<dbReference type="Pfam" id="PF02895">
    <property type="entry name" value="H-kinase_dim"/>
    <property type="match status" value="1"/>
</dbReference>
<dbReference type="Pfam" id="PF02518">
    <property type="entry name" value="HATPase_c"/>
    <property type="match status" value="1"/>
</dbReference>
<dbReference type="SUPFAM" id="SSF47226">
    <property type="entry name" value="Histidine-containing phosphotransfer domain, HPT domain"/>
    <property type="match status" value="1"/>
</dbReference>
<evidence type="ECO:0000259" key="15">
    <source>
        <dbReference type="PROSITE" id="PS50894"/>
    </source>
</evidence>
<feature type="domain" description="Histidine kinase" evidence="13">
    <location>
        <begin position="298"/>
        <end position="548"/>
    </location>
</feature>
<dbReference type="InterPro" id="IPR037052">
    <property type="entry name" value="CheA-like_P2_sf"/>
</dbReference>
<evidence type="ECO:0000256" key="8">
    <source>
        <dbReference type="ARBA" id="ARBA00022777"/>
    </source>
</evidence>
<keyword evidence="7" id="KW-0547">Nucleotide-binding</keyword>
<dbReference type="InterPro" id="IPR004358">
    <property type="entry name" value="Sig_transdc_His_kin-like_C"/>
</dbReference>
<evidence type="ECO:0000313" key="16">
    <source>
        <dbReference type="EMBL" id="SHK33700.1"/>
    </source>
</evidence>